<evidence type="ECO:0000313" key="2">
    <source>
        <dbReference type="EMBL" id="GEO06183.1"/>
    </source>
</evidence>
<feature type="region of interest" description="Disordered" evidence="1">
    <location>
        <begin position="1"/>
        <end position="76"/>
    </location>
</feature>
<evidence type="ECO:0000256" key="1">
    <source>
        <dbReference type="SAM" id="MobiDB-lite"/>
    </source>
</evidence>
<keyword evidence="3" id="KW-1185">Reference proteome</keyword>
<organism evidence="2 3">
    <name type="scientific">Adhaeribacter aerolatus</name>
    <dbReference type="NCBI Taxonomy" id="670289"/>
    <lineage>
        <taxon>Bacteria</taxon>
        <taxon>Pseudomonadati</taxon>
        <taxon>Bacteroidota</taxon>
        <taxon>Cytophagia</taxon>
        <taxon>Cytophagales</taxon>
        <taxon>Hymenobacteraceae</taxon>
        <taxon>Adhaeribacter</taxon>
    </lineage>
</organism>
<dbReference type="Proteomes" id="UP000321532">
    <property type="component" value="Unassembled WGS sequence"/>
</dbReference>
<dbReference type="AlphaFoldDB" id="A0A512B2I7"/>
<proteinExistence type="predicted"/>
<comment type="caution">
    <text evidence="2">The sequence shown here is derived from an EMBL/GenBank/DDBJ whole genome shotgun (WGS) entry which is preliminary data.</text>
</comment>
<name>A0A512B2I7_9BACT</name>
<feature type="compositionally biased region" description="Basic and acidic residues" evidence="1">
    <location>
        <begin position="1"/>
        <end position="16"/>
    </location>
</feature>
<evidence type="ECO:0000313" key="3">
    <source>
        <dbReference type="Proteomes" id="UP000321532"/>
    </source>
</evidence>
<gene>
    <name evidence="2" type="ORF">AAE02nite_38470</name>
</gene>
<feature type="compositionally biased region" description="Basic and acidic residues" evidence="1">
    <location>
        <begin position="23"/>
        <end position="32"/>
    </location>
</feature>
<sequence length="76" mass="8190">MEPQDKNDQATQREAENNSTEGLKNKSADEQAKFAQGGQPAGHSQGGQGGNQTPHGGENPRHDKNDELSEFAREDS</sequence>
<accession>A0A512B2I7</accession>
<protein>
    <submittedName>
        <fullName evidence="2">Uncharacterized protein</fullName>
    </submittedName>
</protein>
<dbReference type="EMBL" id="BJYS01000032">
    <property type="protein sequence ID" value="GEO06183.1"/>
    <property type="molecule type" value="Genomic_DNA"/>
</dbReference>
<dbReference type="RefSeq" id="WP_146901695.1">
    <property type="nucleotide sequence ID" value="NZ_BJYS01000032.1"/>
</dbReference>
<reference evidence="2 3" key="1">
    <citation type="submission" date="2019-07" db="EMBL/GenBank/DDBJ databases">
        <title>Whole genome shotgun sequence of Adhaeribacter aerolatus NBRC 106133.</title>
        <authorList>
            <person name="Hosoyama A."/>
            <person name="Uohara A."/>
            <person name="Ohji S."/>
            <person name="Ichikawa N."/>
        </authorList>
    </citation>
    <scope>NUCLEOTIDE SEQUENCE [LARGE SCALE GENOMIC DNA]</scope>
    <source>
        <strain evidence="2 3">NBRC 106133</strain>
    </source>
</reference>
<feature type="compositionally biased region" description="Basic and acidic residues" evidence="1">
    <location>
        <begin position="58"/>
        <end position="76"/>
    </location>
</feature>